<evidence type="ECO:0000313" key="6">
    <source>
        <dbReference type="Proteomes" id="UP000006575"/>
    </source>
</evidence>
<feature type="chain" id="PRO_5004193919" evidence="4">
    <location>
        <begin position="44"/>
        <end position="452"/>
    </location>
</feature>
<dbReference type="EMBL" id="AM236086">
    <property type="protein sequence ID" value="CAK12063.1"/>
    <property type="molecule type" value="Genomic_DNA"/>
</dbReference>
<dbReference type="eggNOG" id="COG1653">
    <property type="taxonomic scope" value="Bacteria"/>
</dbReference>
<dbReference type="Gene3D" id="3.40.190.10">
    <property type="entry name" value="Periplasmic binding protein-like II"/>
    <property type="match status" value="2"/>
</dbReference>
<dbReference type="Proteomes" id="UP000006575">
    <property type="component" value="Plasmid pRL12"/>
</dbReference>
<protein>
    <submittedName>
        <fullName evidence="5">Substrate binding component of ABC transporter</fullName>
    </submittedName>
</protein>
<dbReference type="KEGG" id="rle:pRL120351"/>
<evidence type="ECO:0000256" key="3">
    <source>
        <dbReference type="ARBA" id="ARBA00022729"/>
    </source>
</evidence>
<dbReference type="AlphaFoldDB" id="Q1M4A9"/>
<evidence type="ECO:0000256" key="2">
    <source>
        <dbReference type="ARBA" id="ARBA00022448"/>
    </source>
</evidence>
<dbReference type="SUPFAM" id="SSF53850">
    <property type="entry name" value="Periplasmic binding protein-like II"/>
    <property type="match status" value="1"/>
</dbReference>
<accession>Q1M4A9</accession>
<keyword evidence="3 4" id="KW-0732">Signal</keyword>
<dbReference type="EnsemblBacteria" id="CAK12063">
    <property type="protein sequence ID" value="CAK12063"/>
    <property type="gene ID" value="pRL120351"/>
</dbReference>
<evidence type="ECO:0000256" key="1">
    <source>
        <dbReference type="ARBA" id="ARBA00008520"/>
    </source>
</evidence>
<gene>
    <name evidence="5" type="ordered locus">pRL120351</name>
</gene>
<evidence type="ECO:0000313" key="5">
    <source>
        <dbReference type="EMBL" id="CAK12063.1"/>
    </source>
</evidence>
<dbReference type="HOGENOM" id="CLU_631348_0_0_5"/>
<dbReference type="PANTHER" id="PTHR43649:SF34">
    <property type="entry name" value="ABC TRANSPORTER PERIPLASMIC-BINDING PROTEIN YCJN-RELATED"/>
    <property type="match status" value="1"/>
</dbReference>
<feature type="signal peptide" evidence="4">
    <location>
        <begin position="1"/>
        <end position="43"/>
    </location>
</feature>
<name>Q1M4A9_RHIJ3</name>
<dbReference type="PANTHER" id="PTHR43649">
    <property type="entry name" value="ARABINOSE-BINDING PROTEIN-RELATED"/>
    <property type="match status" value="1"/>
</dbReference>
<proteinExistence type="inferred from homology"/>
<sequence>MRRGQLTARLYPFKMGRRPIMKSATVSAFALSTMLFSASVSFAQELATKDRIGLADAPKSLVVRLTNDSPNNSDPAIAEGYQKLFVDFIKKHPDWKLQMQFMSSDIGTEQAKMLEQAKAGNAPDCAAVDSFVLSQFMVNKVLADFTPYFSKEEVDDLFPFIRSGITDKDQTVRAWWWDTDLRVLYRNKSIVADAPQTWDDLKTAALASTKEGMEGVLFNGGRWEGTTFDWLANYWALGGKLVDDSGKPVFGEGENKEKFLKALNYFKDLVDSGAAPKRVSTIANYDDMNAAAAAATTALFIGGNWQYAQLKATLDEDEFNNWTFSPIPGPSADQRSTGTGGWTIASFSKDKDKIEMCANLAREVYMGPANALQQQLPTRKSLFDKYEVFSTEANKTFAAALVDGQARPGVPIYPEISNQIQIMMGDVLSGTKKPEDALNAAFNAALEAYKRL</sequence>
<keyword evidence="2" id="KW-0813">Transport</keyword>
<reference evidence="5 6" key="1">
    <citation type="journal article" date="2006" name="Genome Biol.">
        <title>The genome of Rhizobium leguminosarum has recognizable core and accessory components.</title>
        <authorList>
            <person name="Young J.W."/>
            <person name="Crossman L.C."/>
            <person name="Johnston A.W.B."/>
            <person name="Thomson N.R."/>
            <person name="Ghazoui Z.F."/>
            <person name="Hull K.H."/>
            <person name="Wexler M."/>
            <person name="Curson A.R.J."/>
            <person name="Todd J.D."/>
            <person name="Poole P.S."/>
            <person name="Mauchline T.H."/>
            <person name="East A.K."/>
            <person name="Quail M.A."/>
            <person name="Churcher C."/>
            <person name="Arrowsmith C."/>
            <person name="Cherevach A."/>
            <person name="Chillingworth T."/>
            <person name="Clarke K."/>
            <person name="Cronin A."/>
            <person name="Davis P."/>
            <person name="Fraser A."/>
            <person name="Hance Z."/>
            <person name="Hauser H."/>
            <person name="Jagels K."/>
            <person name="Moule S."/>
            <person name="Mungall K."/>
            <person name="Norbertczak H."/>
            <person name="Rabbinowitsch E."/>
            <person name="Sanders M."/>
            <person name="Simmonds M."/>
            <person name="Whitehead S."/>
            <person name="Parkhill J."/>
        </authorList>
    </citation>
    <scope>NUCLEOTIDE SEQUENCE [LARGE SCALE GENOMIC DNA]</scope>
    <source>
        <strain evidence="6">DSM 114642 / LMG 32736 / 3841</strain>
    </source>
</reference>
<geneLocation type="plasmid" evidence="6">
    <name>pRL12</name>
</geneLocation>
<dbReference type="InterPro" id="IPR050490">
    <property type="entry name" value="Bact_solute-bd_prot1"/>
</dbReference>
<organism evidence="5 6">
    <name type="scientific">Rhizobium johnstonii (strain DSM 114642 / LMG 32736 / 3841)</name>
    <name type="common">Rhizobium leguminosarum bv. viciae</name>
    <dbReference type="NCBI Taxonomy" id="216596"/>
    <lineage>
        <taxon>Bacteria</taxon>
        <taxon>Pseudomonadati</taxon>
        <taxon>Pseudomonadota</taxon>
        <taxon>Alphaproteobacteria</taxon>
        <taxon>Hyphomicrobiales</taxon>
        <taxon>Rhizobiaceae</taxon>
        <taxon>Rhizobium/Agrobacterium group</taxon>
        <taxon>Rhizobium</taxon>
        <taxon>Rhizobium johnstonii</taxon>
    </lineage>
</organism>
<evidence type="ECO:0000256" key="4">
    <source>
        <dbReference type="SAM" id="SignalP"/>
    </source>
</evidence>
<keyword evidence="6" id="KW-1185">Reference proteome</keyword>
<comment type="similarity">
    <text evidence="1">Belongs to the bacterial solute-binding protein 1 family.</text>
</comment>